<dbReference type="Pfam" id="PF00126">
    <property type="entry name" value="HTH_1"/>
    <property type="match status" value="1"/>
</dbReference>
<dbReference type="CDD" id="cd05466">
    <property type="entry name" value="PBP2_LTTR_substrate"/>
    <property type="match status" value="1"/>
</dbReference>
<dbReference type="PROSITE" id="PS50931">
    <property type="entry name" value="HTH_LYSR"/>
    <property type="match status" value="1"/>
</dbReference>
<evidence type="ECO:0000256" key="2">
    <source>
        <dbReference type="ARBA" id="ARBA00023015"/>
    </source>
</evidence>
<dbReference type="PRINTS" id="PR00039">
    <property type="entry name" value="HTHLYSR"/>
</dbReference>
<protein>
    <submittedName>
        <fullName evidence="6">LysR family transcriptional regulator</fullName>
    </submittedName>
</protein>
<dbReference type="InterPro" id="IPR000847">
    <property type="entry name" value="LysR_HTH_N"/>
</dbReference>
<dbReference type="FunFam" id="1.10.10.10:FF:000001">
    <property type="entry name" value="LysR family transcriptional regulator"/>
    <property type="match status" value="1"/>
</dbReference>
<dbReference type="OrthoDB" id="8479357at2"/>
<feature type="domain" description="HTH lysR-type" evidence="5">
    <location>
        <begin position="1"/>
        <end position="58"/>
    </location>
</feature>
<evidence type="ECO:0000256" key="3">
    <source>
        <dbReference type="ARBA" id="ARBA00023125"/>
    </source>
</evidence>
<proteinExistence type="inferred from homology"/>
<dbReference type="GO" id="GO:0003677">
    <property type="term" value="F:DNA binding"/>
    <property type="evidence" value="ECO:0007669"/>
    <property type="project" value="UniProtKB-KW"/>
</dbReference>
<dbReference type="InterPro" id="IPR005119">
    <property type="entry name" value="LysR_subst-bd"/>
</dbReference>
<keyword evidence="4" id="KW-0804">Transcription</keyword>
<gene>
    <name evidence="6" type="ORF">E0D97_04140</name>
</gene>
<name>A0A4R0PIZ1_9HYPH</name>
<dbReference type="PANTHER" id="PTHR30346:SF28">
    <property type="entry name" value="HTH-TYPE TRANSCRIPTIONAL REGULATOR CYNR"/>
    <property type="match status" value="1"/>
</dbReference>
<dbReference type="InterPro" id="IPR036388">
    <property type="entry name" value="WH-like_DNA-bd_sf"/>
</dbReference>
<comment type="caution">
    <text evidence="6">The sequence shown here is derived from an EMBL/GenBank/DDBJ whole genome shotgun (WGS) entry which is preliminary data.</text>
</comment>
<reference evidence="6 7" key="1">
    <citation type="journal article" date="2015" name="Antonie Van Leeuwenhoek">
        <title>Oricola cellulosilytica gen. nov., sp. nov., a cellulose-degrading bacterium of the family Phyllobacteriaceae isolated from surface seashore water, and emended descriptions of Mesorhizobium loti and Phyllobacterium myrsinacearum.</title>
        <authorList>
            <person name="Hameed A."/>
            <person name="Shahina M."/>
            <person name="Lai W.A."/>
            <person name="Lin S.Y."/>
            <person name="Young L.S."/>
            <person name="Liu Y.C."/>
            <person name="Hsu Y.H."/>
            <person name="Young C.C."/>
        </authorList>
    </citation>
    <scope>NUCLEOTIDE SEQUENCE [LARGE SCALE GENOMIC DNA]</scope>
    <source>
        <strain evidence="6 7">KCTC 52183</strain>
    </source>
</reference>
<keyword evidence="2" id="KW-0805">Transcription regulation</keyword>
<dbReference type="AlphaFoldDB" id="A0A4R0PIZ1"/>
<keyword evidence="3" id="KW-0238">DNA-binding</keyword>
<dbReference type="RefSeq" id="WP_131565629.1">
    <property type="nucleotide sequence ID" value="NZ_JAINFK010000001.1"/>
</dbReference>
<dbReference type="InterPro" id="IPR036390">
    <property type="entry name" value="WH_DNA-bd_sf"/>
</dbReference>
<comment type="similarity">
    <text evidence="1">Belongs to the LysR transcriptional regulatory family.</text>
</comment>
<sequence length="292" mass="32967">MEMHQIRYMLAAARTLNFTRAAEECNVSQPALTRAIKALEGELSTPLFHRDGRRVMLSDFGRSVLPNMQQILQEADAARAIAENFRLLNKVPVRIGVLSTIGHVRLARFFARLQKDFPGVEIAVSEGSLEHLRNKLENDDLDLAVVNPLDWPRDELRTIELYQERYVVIMPPDHRLAQFDAIKLSDLSGEAYVDRLSCEMRELVMAACESKGVELYARFRSEREDWIQAMVMAHIGFAFMPEYSITLPELTQRPLTEPAVSRTVALASLPGRPHNPGAAAIIRAAQMFAWPG</sequence>
<keyword evidence="7" id="KW-1185">Reference proteome</keyword>
<dbReference type="GO" id="GO:0032993">
    <property type="term" value="C:protein-DNA complex"/>
    <property type="evidence" value="ECO:0007669"/>
    <property type="project" value="TreeGrafter"/>
</dbReference>
<evidence type="ECO:0000256" key="4">
    <source>
        <dbReference type="ARBA" id="ARBA00023163"/>
    </source>
</evidence>
<evidence type="ECO:0000256" key="1">
    <source>
        <dbReference type="ARBA" id="ARBA00009437"/>
    </source>
</evidence>
<dbReference type="SUPFAM" id="SSF53850">
    <property type="entry name" value="Periplasmic binding protein-like II"/>
    <property type="match status" value="1"/>
</dbReference>
<dbReference type="Gene3D" id="1.10.10.10">
    <property type="entry name" value="Winged helix-like DNA-binding domain superfamily/Winged helix DNA-binding domain"/>
    <property type="match status" value="1"/>
</dbReference>
<dbReference type="SUPFAM" id="SSF46785">
    <property type="entry name" value="Winged helix' DNA-binding domain"/>
    <property type="match status" value="1"/>
</dbReference>
<evidence type="ECO:0000313" key="6">
    <source>
        <dbReference type="EMBL" id="TCD16614.1"/>
    </source>
</evidence>
<dbReference type="Pfam" id="PF03466">
    <property type="entry name" value="LysR_substrate"/>
    <property type="match status" value="1"/>
</dbReference>
<dbReference type="Proteomes" id="UP000291301">
    <property type="component" value="Unassembled WGS sequence"/>
</dbReference>
<accession>A0A4R0PIZ1</accession>
<evidence type="ECO:0000259" key="5">
    <source>
        <dbReference type="PROSITE" id="PS50931"/>
    </source>
</evidence>
<dbReference type="GO" id="GO:0003700">
    <property type="term" value="F:DNA-binding transcription factor activity"/>
    <property type="evidence" value="ECO:0007669"/>
    <property type="project" value="InterPro"/>
</dbReference>
<dbReference type="PANTHER" id="PTHR30346">
    <property type="entry name" value="TRANSCRIPTIONAL DUAL REGULATOR HCAR-RELATED"/>
    <property type="match status" value="1"/>
</dbReference>
<evidence type="ECO:0000313" key="7">
    <source>
        <dbReference type="Proteomes" id="UP000291301"/>
    </source>
</evidence>
<organism evidence="6 7">
    <name type="scientific">Oricola cellulosilytica</name>
    <dbReference type="NCBI Taxonomy" id="1429082"/>
    <lineage>
        <taxon>Bacteria</taxon>
        <taxon>Pseudomonadati</taxon>
        <taxon>Pseudomonadota</taxon>
        <taxon>Alphaproteobacteria</taxon>
        <taxon>Hyphomicrobiales</taxon>
        <taxon>Ahrensiaceae</taxon>
        <taxon>Oricola</taxon>
    </lineage>
</organism>
<dbReference type="EMBL" id="SJST01000001">
    <property type="protein sequence ID" value="TCD16614.1"/>
    <property type="molecule type" value="Genomic_DNA"/>
</dbReference>
<dbReference type="Gene3D" id="3.40.190.10">
    <property type="entry name" value="Periplasmic binding protein-like II"/>
    <property type="match status" value="2"/>
</dbReference>